<dbReference type="GO" id="GO:0003677">
    <property type="term" value="F:DNA binding"/>
    <property type="evidence" value="ECO:0007669"/>
    <property type="project" value="UniProtKB-KW"/>
</dbReference>
<evidence type="ECO:0000259" key="1">
    <source>
        <dbReference type="PROSITE" id="PS50995"/>
    </source>
</evidence>
<proteinExistence type="predicted"/>
<protein>
    <submittedName>
        <fullName evidence="2">DNA-binding MarR family transcriptional regulator</fullName>
    </submittedName>
</protein>
<gene>
    <name evidence="2" type="ORF">LX16_5256</name>
</gene>
<comment type="caution">
    <text evidence="2">The sequence shown here is derived from an EMBL/GenBank/DDBJ whole genome shotgun (WGS) entry which is preliminary data.</text>
</comment>
<dbReference type="GO" id="GO:0003700">
    <property type="term" value="F:DNA-binding transcription factor activity"/>
    <property type="evidence" value="ECO:0007669"/>
    <property type="project" value="InterPro"/>
</dbReference>
<dbReference type="GO" id="GO:0006950">
    <property type="term" value="P:response to stress"/>
    <property type="evidence" value="ECO:0007669"/>
    <property type="project" value="TreeGrafter"/>
</dbReference>
<dbReference type="EMBL" id="VLLL01000012">
    <property type="protein sequence ID" value="TWJ06519.1"/>
    <property type="molecule type" value="Genomic_DNA"/>
</dbReference>
<dbReference type="SUPFAM" id="SSF46785">
    <property type="entry name" value="Winged helix' DNA-binding domain"/>
    <property type="match status" value="1"/>
</dbReference>
<dbReference type="RefSeq" id="WP_147144593.1">
    <property type="nucleotide sequence ID" value="NZ_BAABIJ010000002.1"/>
</dbReference>
<organism evidence="2 3">
    <name type="scientific">Stackebrandtia albiflava</name>
    <dbReference type="NCBI Taxonomy" id="406432"/>
    <lineage>
        <taxon>Bacteria</taxon>
        <taxon>Bacillati</taxon>
        <taxon>Actinomycetota</taxon>
        <taxon>Actinomycetes</taxon>
        <taxon>Glycomycetales</taxon>
        <taxon>Glycomycetaceae</taxon>
        <taxon>Stackebrandtia</taxon>
    </lineage>
</organism>
<dbReference type="InterPro" id="IPR036390">
    <property type="entry name" value="WH_DNA-bd_sf"/>
</dbReference>
<keyword evidence="2" id="KW-0238">DNA-binding</keyword>
<dbReference type="InterPro" id="IPR039422">
    <property type="entry name" value="MarR/SlyA-like"/>
</dbReference>
<dbReference type="InterPro" id="IPR036388">
    <property type="entry name" value="WH-like_DNA-bd_sf"/>
</dbReference>
<dbReference type="SMART" id="SM00347">
    <property type="entry name" value="HTH_MARR"/>
    <property type="match status" value="1"/>
</dbReference>
<keyword evidence="3" id="KW-1185">Reference proteome</keyword>
<dbReference type="AlphaFoldDB" id="A0A562ULM2"/>
<name>A0A562ULM2_9ACTN</name>
<reference evidence="2 3" key="1">
    <citation type="journal article" date="2013" name="Stand. Genomic Sci.">
        <title>Genomic Encyclopedia of Type Strains, Phase I: The one thousand microbial genomes (KMG-I) project.</title>
        <authorList>
            <person name="Kyrpides N.C."/>
            <person name="Woyke T."/>
            <person name="Eisen J.A."/>
            <person name="Garrity G."/>
            <person name="Lilburn T.G."/>
            <person name="Beck B.J."/>
            <person name="Whitman W.B."/>
            <person name="Hugenholtz P."/>
            <person name="Klenk H.P."/>
        </authorList>
    </citation>
    <scope>NUCLEOTIDE SEQUENCE [LARGE SCALE GENOMIC DNA]</scope>
    <source>
        <strain evidence="2 3">DSM 45044</strain>
    </source>
</reference>
<accession>A0A562ULM2</accession>
<dbReference type="OrthoDB" id="3173926at2"/>
<dbReference type="PANTHER" id="PTHR33164">
    <property type="entry name" value="TRANSCRIPTIONAL REGULATOR, MARR FAMILY"/>
    <property type="match status" value="1"/>
</dbReference>
<dbReference type="Gene3D" id="1.10.10.10">
    <property type="entry name" value="Winged helix-like DNA-binding domain superfamily/Winged helix DNA-binding domain"/>
    <property type="match status" value="1"/>
</dbReference>
<dbReference type="PROSITE" id="PS50995">
    <property type="entry name" value="HTH_MARR_2"/>
    <property type="match status" value="1"/>
</dbReference>
<evidence type="ECO:0000313" key="2">
    <source>
        <dbReference type="EMBL" id="TWJ06519.1"/>
    </source>
</evidence>
<dbReference type="Pfam" id="PF12802">
    <property type="entry name" value="MarR_2"/>
    <property type="match status" value="1"/>
</dbReference>
<dbReference type="InterPro" id="IPR000835">
    <property type="entry name" value="HTH_MarR-typ"/>
</dbReference>
<evidence type="ECO:0000313" key="3">
    <source>
        <dbReference type="Proteomes" id="UP000321617"/>
    </source>
</evidence>
<sequence length="146" mass="15689">MTPDPATVGREFSTAVVMFHDAVADRLGLSAVDHKALGVVMRDGPITASRLAAELRMKPSAVTGLVDRLVAAGYVGRTPDPTDRRRVLISAHAGRRPDLGAVFGRLGAAMAELAADYRPEELAVILDYLGRATTVMREQTARLHQE</sequence>
<feature type="domain" description="HTH marR-type" evidence="1">
    <location>
        <begin position="1"/>
        <end position="134"/>
    </location>
</feature>
<dbReference type="Proteomes" id="UP000321617">
    <property type="component" value="Unassembled WGS sequence"/>
</dbReference>
<dbReference type="PANTHER" id="PTHR33164:SF106">
    <property type="entry name" value="TRANSCRIPTIONAL REGULATORY PROTEIN"/>
    <property type="match status" value="1"/>
</dbReference>